<sequence>MNKKGRHIKLEDQPELAKNIFEVPEGYFDRLNKDILEAAEREDSTLYKNEKLKTLPFEVPQNYFEELTEEIMAKTVGRERKVVPLYKQSPMRWLAVAASLVLIASFYFLSPKALPENNESGLELVSDDTIIDYLNAQQAFQNDIFSDVDSFDLILDEIIAEELNSFADLLTTNAELDYHFEYFDY</sequence>
<gene>
    <name evidence="2" type="ORF">GCM10011340_25160</name>
</gene>
<feature type="transmembrane region" description="Helical" evidence="1">
    <location>
        <begin position="90"/>
        <end position="109"/>
    </location>
</feature>
<dbReference type="Proteomes" id="UP000658258">
    <property type="component" value="Unassembled WGS sequence"/>
</dbReference>
<dbReference type="EMBL" id="BNAG01000003">
    <property type="protein sequence ID" value="GHE68352.1"/>
    <property type="molecule type" value="Genomic_DNA"/>
</dbReference>
<dbReference type="RefSeq" id="WP_189630610.1">
    <property type="nucleotide sequence ID" value="NZ_BNAG01000003.1"/>
</dbReference>
<evidence type="ECO:0000313" key="2">
    <source>
        <dbReference type="EMBL" id="GHE68352.1"/>
    </source>
</evidence>
<evidence type="ECO:0000313" key="3">
    <source>
        <dbReference type="Proteomes" id="UP000658258"/>
    </source>
</evidence>
<comment type="caution">
    <text evidence="2">The sequence shown here is derived from an EMBL/GenBank/DDBJ whole genome shotgun (WGS) entry which is preliminary data.</text>
</comment>
<keyword evidence="1" id="KW-0472">Membrane</keyword>
<reference evidence="3" key="1">
    <citation type="journal article" date="2019" name="Int. J. Syst. Evol. Microbiol.">
        <title>The Global Catalogue of Microorganisms (GCM) 10K type strain sequencing project: providing services to taxonomists for standard genome sequencing and annotation.</title>
        <authorList>
            <consortium name="The Broad Institute Genomics Platform"/>
            <consortium name="The Broad Institute Genome Sequencing Center for Infectious Disease"/>
            <person name="Wu L."/>
            <person name="Ma J."/>
        </authorList>
    </citation>
    <scope>NUCLEOTIDE SEQUENCE [LARGE SCALE GENOMIC DNA]</scope>
    <source>
        <strain evidence="3">CGMCC 1.15111</strain>
    </source>
</reference>
<protein>
    <recommendedName>
        <fullName evidence="4">Anti sigma-E protein RseA N-terminal domain-containing protein</fullName>
    </recommendedName>
</protein>
<keyword evidence="1" id="KW-0812">Transmembrane</keyword>
<evidence type="ECO:0000256" key="1">
    <source>
        <dbReference type="SAM" id="Phobius"/>
    </source>
</evidence>
<name>A0ABQ3I7C2_9BACT</name>
<keyword evidence="3" id="KW-1185">Reference proteome</keyword>
<evidence type="ECO:0008006" key="4">
    <source>
        <dbReference type="Google" id="ProtNLM"/>
    </source>
</evidence>
<proteinExistence type="predicted"/>
<organism evidence="2 3">
    <name type="scientific">Roseivirga thermotolerans</name>
    <dbReference type="NCBI Taxonomy" id="1758176"/>
    <lineage>
        <taxon>Bacteria</taxon>
        <taxon>Pseudomonadati</taxon>
        <taxon>Bacteroidota</taxon>
        <taxon>Cytophagia</taxon>
        <taxon>Cytophagales</taxon>
        <taxon>Roseivirgaceae</taxon>
        <taxon>Roseivirga</taxon>
    </lineage>
</organism>
<accession>A0ABQ3I7C2</accession>
<keyword evidence="1" id="KW-1133">Transmembrane helix</keyword>